<organism evidence="2 3">
    <name type="scientific">Chryseomicrobium excrementi</name>
    <dbReference type="NCBI Taxonomy" id="2041346"/>
    <lineage>
        <taxon>Bacteria</taxon>
        <taxon>Bacillati</taxon>
        <taxon>Bacillota</taxon>
        <taxon>Bacilli</taxon>
        <taxon>Bacillales</taxon>
        <taxon>Caryophanaceae</taxon>
        <taxon>Chryseomicrobium</taxon>
    </lineage>
</organism>
<keyword evidence="3" id="KW-1185">Reference proteome</keyword>
<reference evidence="2 3" key="1">
    <citation type="submission" date="2017-10" db="EMBL/GenBank/DDBJ databases">
        <title>Draft genome of Chryseomicrobium casticus sp. nov.</title>
        <authorList>
            <person name="Chakraborty R."/>
            <person name="Saha T."/>
        </authorList>
    </citation>
    <scope>NUCLEOTIDE SEQUENCE [LARGE SCALE GENOMIC DNA]</scope>
    <source>
        <strain evidence="2 3">ET03</strain>
    </source>
</reference>
<dbReference type="InterPro" id="IPR037523">
    <property type="entry name" value="VOC_core"/>
</dbReference>
<feature type="domain" description="VOC" evidence="1">
    <location>
        <begin position="6"/>
        <end position="125"/>
    </location>
</feature>
<dbReference type="SUPFAM" id="SSF54593">
    <property type="entry name" value="Glyoxalase/Bleomycin resistance protein/Dihydroxybiphenyl dioxygenase"/>
    <property type="match status" value="1"/>
</dbReference>
<evidence type="ECO:0000259" key="1">
    <source>
        <dbReference type="PROSITE" id="PS51819"/>
    </source>
</evidence>
<sequence>MVVLKRVGTTYLPVTNVQKAMEWYCTNLGAICTYQDADKAILQLADQSFFLIPAAQGASNGFKDSQGNEWFGLTFEVDGPEALRNFQNLLKEKGVRVGSIEERGHAGINVRFWDEDGNTFDVWSEWREKVST</sequence>
<dbReference type="RefSeq" id="WP_100353184.1">
    <property type="nucleotide sequence ID" value="NZ_PCGR01000002.1"/>
</dbReference>
<dbReference type="AlphaFoldDB" id="A0A2M9EZJ3"/>
<proteinExistence type="predicted"/>
<protein>
    <submittedName>
        <fullName evidence="2">Glyoxalase</fullName>
    </submittedName>
</protein>
<dbReference type="CDD" id="cd06587">
    <property type="entry name" value="VOC"/>
    <property type="match status" value="1"/>
</dbReference>
<dbReference type="Gene3D" id="3.10.180.10">
    <property type="entry name" value="2,3-Dihydroxybiphenyl 1,2-Dioxygenase, domain 1"/>
    <property type="match status" value="1"/>
</dbReference>
<evidence type="ECO:0000313" key="3">
    <source>
        <dbReference type="Proteomes" id="UP000228680"/>
    </source>
</evidence>
<gene>
    <name evidence="2" type="ORF">CQS04_05540</name>
</gene>
<name>A0A2M9EZJ3_9BACL</name>
<dbReference type="InterPro" id="IPR029068">
    <property type="entry name" value="Glyas_Bleomycin-R_OHBP_Dase"/>
</dbReference>
<comment type="caution">
    <text evidence="2">The sequence shown here is derived from an EMBL/GenBank/DDBJ whole genome shotgun (WGS) entry which is preliminary data.</text>
</comment>
<dbReference type="OrthoDB" id="291991at2"/>
<dbReference type="Pfam" id="PF00903">
    <property type="entry name" value="Glyoxalase"/>
    <property type="match status" value="1"/>
</dbReference>
<accession>A0A2M9EZJ3</accession>
<dbReference type="Proteomes" id="UP000228680">
    <property type="component" value="Unassembled WGS sequence"/>
</dbReference>
<evidence type="ECO:0000313" key="2">
    <source>
        <dbReference type="EMBL" id="PJK16620.1"/>
    </source>
</evidence>
<dbReference type="PROSITE" id="PS51819">
    <property type="entry name" value="VOC"/>
    <property type="match status" value="1"/>
</dbReference>
<dbReference type="EMBL" id="PCGR01000002">
    <property type="protein sequence ID" value="PJK16620.1"/>
    <property type="molecule type" value="Genomic_DNA"/>
</dbReference>
<dbReference type="InterPro" id="IPR004360">
    <property type="entry name" value="Glyas_Fos-R_dOase_dom"/>
</dbReference>